<name>A0A919KBQ7_9ACTN</name>
<keyword evidence="2" id="KW-1185">Reference proteome</keyword>
<evidence type="ECO:0008006" key="3">
    <source>
        <dbReference type="Google" id="ProtNLM"/>
    </source>
</evidence>
<dbReference type="SUPFAM" id="SSF55144">
    <property type="entry name" value="LigT-like"/>
    <property type="match status" value="1"/>
</dbReference>
<accession>A0A919KBQ7</accession>
<gene>
    <name evidence="1" type="ORF">Asi03nite_00380</name>
</gene>
<proteinExistence type="predicted"/>
<dbReference type="EMBL" id="BOMW01000001">
    <property type="protein sequence ID" value="GIF02500.1"/>
    <property type="molecule type" value="Genomic_DNA"/>
</dbReference>
<dbReference type="Pfam" id="PF13563">
    <property type="entry name" value="2_5_RNA_ligase2"/>
    <property type="match status" value="1"/>
</dbReference>
<comment type="caution">
    <text evidence="1">The sequence shown here is derived from an EMBL/GenBank/DDBJ whole genome shotgun (WGS) entry which is preliminary data.</text>
</comment>
<dbReference type="Gene3D" id="3.90.1140.10">
    <property type="entry name" value="Cyclic phosphodiesterase"/>
    <property type="match status" value="1"/>
</dbReference>
<reference evidence="1" key="1">
    <citation type="submission" date="2021-01" db="EMBL/GenBank/DDBJ databases">
        <title>Whole genome shotgun sequence of Actinoplanes siamensis NBRC 109076.</title>
        <authorList>
            <person name="Komaki H."/>
            <person name="Tamura T."/>
        </authorList>
    </citation>
    <scope>NUCLEOTIDE SEQUENCE</scope>
    <source>
        <strain evidence="1">NBRC 109076</strain>
    </source>
</reference>
<organism evidence="1 2">
    <name type="scientific">Actinoplanes siamensis</name>
    <dbReference type="NCBI Taxonomy" id="1223317"/>
    <lineage>
        <taxon>Bacteria</taxon>
        <taxon>Bacillati</taxon>
        <taxon>Actinomycetota</taxon>
        <taxon>Actinomycetes</taxon>
        <taxon>Micromonosporales</taxon>
        <taxon>Micromonosporaceae</taxon>
        <taxon>Actinoplanes</taxon>
    </lineage>
</organism>
<dbReference type="RefSeq" id="WP_203675962.1">
    <property type="nucleotide sequence ID" value="NZ_BOMW01000001.1"/>
</dbReference>
<protein>
    <recommendedName>
        <fullName evidence="3">2'-5' RNA ligase</fullName>
    </recommendedName>
</protein>
<evidence type="ECO:0000313" key="1">
    <source>
        <dbReference type="EMBL" id="GIF02500.1"/>
    </source>
</evidence>
<evidence type="ECO:0000313" key="2">
    <source>
        <dbReference type="Proteomes" id="UP000629619"/>
    </source>
</evidence>
<dbReference type="Proteomes" id="UP000629619">
    <property type="component" value="Unassembled WGS sequence"/>
</dbReference>
<dbReference type="InterPro" id="IPR009097">
    <property type="entry name" value="Cyclic_Pdiesterase"/>
</dbReference>
<sequence length="172" mass="18615">MEPTHSALIVPVPEAEPVVAGLRARLDRSASWGVPAHITVIFPFLPPEQLSPPVLAAIRLIAAGVPGFYLSLDRVGWFGDSVLWLSPSPAEPFRELTNRLAVRFPRARPYGGQFTEVVPHLTVGQDSPGLAQVAAQVETRLPIHARVTSLHLITGRPEPGDGWQTLTDFPLG</sequence>
<dbReference type="AlphaFoldDB" id="A0A919KBQ7"/>